<dbReference type="GO" id="GO:0005856">
    <property type="term" value="C:cytoskeleton"/>
    <property type="evidence" value="ECO:0007669"/>
    <property type="project" value="InterPro"/>
</dbReference>
<organism evidence="8 9">
    <name type="scientific">Lepeophtheirus salmonis</name>
    <name type="common">Salmon louse</name>
    <name type="synonym">Caligus salmonis</name>
    <dbReference type="NCBI Taxonomy" id="72036"/>
    <lineage>
        <taxon>Eukaryota</taxon>
        <taxon>Metazoa</taxon>
        <taxon>Ecdysozoa</taxon>
        <taxon>Arthropoda</taxon>
        <taxon>Crustacea</taxon>
        <taxon>Multicrustacea</taxon>
        <taxon>Hexanauplia</taxon>
        <taxon>Copepoda</taxon>
        <taxon>Siphonostomatoida</taxon>
        <taxon>Caligidae</taxon>
        <taxon>Lepeophtheirus</taxon>
    </lineage>
</organism>
<evidence type="ECO:0000256" key="6">
    <source>
        <dbReference type="ARBA" id="ARBA00023175"/>
    </source>
</evidence>
<evidence type="ECO:0000313" key="8">
    <source>
        <dbReference type="EMBL" id="CAF2874338.1"/>
    </source>
</evidence>
<dbReference type="CDD" id="cd14473">
    <property type="entry name" value="FERM_B-lobe"/>
    <property type="match status" value="1"/>
</dbReference>
<dbReference type="Pfam" id="PF02174">
    <property type="entry name" value="IRS"/>
    <property type="match status" value="1"/>
</dbReference>
<dbReference type="GO" id="GO:0003779">
    <property type="term" value="F:actin binding"/>
    <property type="evidence" value="ECO:0007669"/>
    <property type="project" value="UniProtKB-KW"/>
</dbReference>
<dbReference type="InterPro" id="IPR011993">
    <property type="entry name" value="PH-like_dom_sf"/>
</dbReference>
<evidence type="ECO:0000256" key="3">
    <source>
        <dbReference type="ARBA" id="ARBA00022490"/>
    </source>
</evidence>
<dbReference type="InterPro" id="IPR029071">
    <property type="entry name" value="Ubiquitin-like_domsf"/>
</dbReference>
<dbReference type="OrthoDB" id="312459at2759"/>
<keyword evidence="3" id="KW-0963">Cytoplasm</keyword>
<dbReference type="EMBL" id="HG994581">
    <property type="protein sequence ID" value="CAF2874338.1"/>
    <property type="molecule type" value="Genomic_DNA"/>
</dbReference>
<dbReference type="Gene3D" id="1.20.80.10">
    <property type="match status" value="1"/>
</dbReference>
<feature type="compositionally biased region" description="Polar residues" evidence="7">
    <location>
        <begin position="648"/>
        <end position="662"/>
    </location>
</feature>
<dbReference type="GO" id="GO:0048731">
    <property type="term" value="P:system development"/>
    <property type="evidence" value="ECO:0007669"/>
    <property type="project" value="UniProtKB-ARBA"/>
</dbReference>
<keyword evidence="6" id="KW-0505">Motor protein</keyword>
<dbReference type="Pfam" id="PF00373">
    <property type="entry name" value="FERM_M"/>
    <property type="match status" value="1"/>
</dbReference>
<dbReference type="GO" id="GO:0009887">
    <property type="term" value="P:animal organ morphogenesis"/>
    <property type="evidence" value="ECO:0007669"/>
    <property type="project" value="UniProtKB-ARBA"/>
</dbReference>
<dbReference type="SUPFAM" id="SSF47031">
    <property type="entry name" value="Second domain of FERM"/>
    <property type="match status" value="1"/>
</dbReference>
<dbReference type="Gene3D" id="2.30.29.30">
    <property type="entry name" value="Pleckstrin-homology domain (PH domain)/Phosphotyrosine-binding domain (PTB)"/>
    <property type="match status" value="1"/>
</dbReference>
<name>A0A7R8H633_LEPSM</name>
<gene>
    <name evidence="8" type="ORF">LSAA_6793</name>
</gene>
<dbReference type="SUPFAM" id="SSF50729">
    <property type="entry name" value="PH domain-like"/>
    <property type="match status" value="1"/>
</dbReference>
<sequence length="746" mass="84965">MKKDCLVNELFLQLIKQTTDHPEPNSRVNLRHWSLVALACSVILPVDKLVRKYLLAHLKKCSADFVTEEGKYARFAEKCFHKTLGTRRRQWPPSKQEILCTINRRPIYARFHFMDGQFHAIEFDPSATAEEVLKLVKAKIGLREGAQGFAIYEVLGAQERSLLPDEKVADVMSKWEKYRSAGGTLSKQSRHHMFLFKKHLFLDEYIDLRDIVEKELLYYQVLCDLRSDRFPVTDMEAVMLCALRAQIELGDYSSGEGDYRQVMTHCLPPRHLVNIQKEHVAMHHQSLIAMNIEEAKQAFLNLIQCWPLHKATLFDVTQSFTSNWPKTLWLAVDQKGVHLLEFRTRNVLTSFEYGSILDYTPSLNHMLLITGSDKKQSKIIVNTNQAFQIANLIREYIEVLNHKNETAGVLPKIVDMESVSPRTSTETNQNNLSADANPSTSGSSTQAQTTPPAVMFFPMFAFALPKYGLEQGKLFQLPFWNPLRPSITLYEELNKALKMSSNLIKTSNDSLTLDLREAKDLLASSHAELSARLGKGVSSISYLDKVVRESNGRNEERIHVNFSSNVLEENHKNELQSEILLDPDKRESGSRFPITPGSENLNCDYFASRECHQIEKYDSWLPDDTAIAADAFAINWDKETKRPETKTGDNNNPLLGSVNLSSRNKEVSPGIYESRQGGSNESTNRRPAGDRPGLFNGMGNLDQVKRMFDEIVNKDVMEKIEDEVTKWCQLIVVVPKPNVKIRLTID</sequence>
<dbReference type="InterPro" id="IPR014352">
    <property type="entry name" value="FERM/acyl-CoA-bd_prot_sf"/>
</dbReference>
<dbReference type="GO" id="GO:0005524">
    <property type="term" value="F:ATP binding"/>
    <property type="evidence" value="ECO:0007669"/>
    <property type="project" value="UniProtKB-KW"/>
</dbReference>
<reference evidence="8" key="1">
    <citation type="submission" date="2021-02" db="EMBL/GenBank/DDBJ databases">
        <authorList>
            <person name="Bekaert M."/>
        </authorList>
    </citation>
    <scope>NUCLEOTIDE SEQUENCE</scope>
    <source>
        <strain evidence="8">IoA-00</strain>
    </source>
</reference>
<dbReference type="InterPro" id="IPR051724">
    <property type="entry name" value="Actin_motor_Myosin"/>
</dbReference>
<dbReference type="PANTHER" id="PTHR46049:SF3">
    <property type="entry name" value="MYOSIN VIIA"/>
    <property type="match status" value="1"/>
</dbReference>
<dbReference type="PROSITE" id="PS51016">
    <property type="entry name" value="MYTH4"/>
    <property type="match status" value="1"/>
</dbReference>
<evidence type="ECO:0000313" key="9">
    <source>
        <dbReference type="Proteomes" id="UP000675881"/>
    </source>
</evidence>
<dbReference type="AlphaFoldDB" id="A0A7R8H633"/>
<dbReference type="PROSITE" id="PS50057">
    <property type="entry name" value="FERM_3"/>
    <property type="match status" value="1"/>
</dbReference>
<evidence type="ECO:0000256" key="1">
    <source>
        <dbReference type="ARBA" id="ARBA00004496"/>
    </source>
</evidence>
<keyword evidence="5" id="KW-0067">ATP-binding</keyword>
<dbReference type="SUPFAM" id="SSF54236">
    <property type="entry name" value="Ubiquitin-like"/>
    <property type="match status" value="1"/>
</dbReference>
<comment type="subcellular location">
    <subcellularLocation>
        <location evidence="1">Cytoplasm</location>
    </subcellularLocation>
</comment>
<keyword evidence="9" id="KW-1185">Reference proteome</keyword>
<dbReference type="GO" id="GO:0005737">
    <property type="term" value="C:cytoplasm"/>
    <property type="evidence" value="ECO:0007669"/>
    <property type="project" value="UniProtKB-SubCell"/>
</dbReference>
<dbReference type="Pfam" id="PF00784">
    <property type="entry name" value="MyTH4"/>
    <property type="match status" value="1"/>
</dbReference>
<proteinExistence type="inferred from homology"/>
<evidence type="ECO:0000256" key="4">
    <source>
        <dbReference type="ARBA" id="ARBA00022741"/>
    </source>
</evidence>
<feature type="compositionally biased region" description="Polar residues" evidence="7">
    <location>
        <begin position="420"/>
        <end position="437"/>
    </location>
</feature>
<dbReference type="InterPro" id="IPR000299">
    <property type="entry name" value="FERM_domain"/>
</dbReference>
<dbReference type="PROSITE" id="PS50200">
    <property type="entry name" value="RA"/>
    <property type="match status" value="1"/>
</dbReference>
<dbReference type="GO" id="GO:0071944">
    <property type="term" value="C:cell periphery"/>
    <property type="evidence" value="ECO:0007669"/>
    <property type="project" value="UniProtKB-ARBA"/>
</dbReference>
<dbReference type="InterPro" id="IPR002404">
    <property type="entry name" value="IRS_PTB"/>
</dbReference>
<dbReference type="Pfam" id="PF21989">
    <property type="entry name" value="RA_2"/>
    <property type="match status" value="1"/>
</dbReference>
<dbReference type="CDD" id="cd17208">
    <property type="entry name" value="FERM_F1_DdMyo7_like"/>
    <property type="match status" value="1"/>
</dbReference>
<accession>A0A7R8H633</accession>
<dbReference type="SMART" id="SM00295">
    <property type="entry name" value="B41"/>
    <property type="match status" value="1"/>
</dbReference>
<dbReference type="PANTHER" id="PTHR46049">
    <property type="entry name" value="AGAP003327-PA"/>
    <property type="match status" value="1"/>
</dbReference>
<protein>
    <submittedName>
        <fullName evidence="8">(salmon louse) hypothetical protein</fullName>
    </submittedName>
</protein>
<evidence type="ECO:0000256" key="5">
    <source>
        <dbReference type="ARBA" id="ARBA00022840"/>
    </source>
</evidence>
<feature type="region of interest" description="Disordered" evidence="7">
    <location>
        <begin position="420"/>
        <end position="448"/>
    </location>
</feature>
<dbReference type="Gene3D" id="3.10.20.90">
    <property type="entry name" value="Phosphatidylinositol 3-kinase Catalytic Subunit, Chain A, domain 1"/>
    <property type="match status" value="1"/>
</dbReference>
<feature type="compositionally biased region" description="Low complexity" evidence="7">
    <location>
        <begin position="438"/>
        <end position="448"/>
    </location>
</feature>
<dbReference type="InterPro" id="IPR019748">
    <property type="entry name" value="FERM_central"/>
</dbReference>
<dbReference type="GO" id="GO:0007165">
    <property type="term" value="P:signal transduction"/>
    <property type="evidence" value="ECO:0007669"/>
    <property type="project" value="InterPro"/>
</dbReference>
<dbReference type="Proteomes" id="UP000675881">
    <property type="component" value="Chromosome 2"/>
</dbReference>
<dbReference type="InterPro" id="IPR000159">
    <property type="entry name" value="RA_dom"/>
</dbReference>
<dbReference type="InterPro" id="IPR035963">
    <property type="entry name" value="FERM_2"/>
</dbReference>
<dbReference type="InterPro" id="IPR000857">
    <property type="entry name" value="MyTH4_dom"/>
</dbReference>
<keyword evidence="4" id="KW-0547">Nucleotide-binding</keyword>
<dbReference type="InterPro" id="IPR019749">
    <property type="entry name" value="Band_41_domain"/>
</dbReference>
<evidence type="ECO:0000256" key="7">
    <source>
        <dbReference type="SAM" id="MobiDB-lite"/>
    </source>
</evidence>
<feature type="region of interest" description="Disordered" evidence="7">
    <location>
        <begin position="641"/>
        <end position="696"/>
    </location>
</feature>
<dbReference type="Gene3D" id="1.25.40.530">
    <property type="entry name" value="MyTH4 domain"/>
    <property type="match status" value="1"/>
</dbReference>
<dbReference type="InterPro" id="IPR038185">
    <property type="entry name" value="MyTH4_dom_sf"/>
</dbReference>
<comment type="similarity">
    <text evidence="2">Belongs to the TRAFAC class myosin-kinesin ATPase superfamily. Myosin family.</text>
</comment>
<evidence type="ECO:0000256" key="2">
    <source>
        <dbReference type="ARBA" id="ARBA00008314"/>
    </source>
</evidence>